<name>A0ABR9XUE0_9CHLB</name>
<keyword evidence="3" id="KW-1185">Reference proteome</keyword>
<accession>A0ABR9XUE0</accession>
<protein>
    <submittedName>
        <fullName evidence="2">Fibrobacter succinogenes major paralogous domain-containing protein</fullName>
    </submittedName>
</protein>
<dbReference type="InterPro" id="IPR011871">
    <property type="entry name" value="Fib_succ_major"/>
</dbReference>
<evidence type="ECO:0000313" key="3">
    <source>
        <dbReference type="Proteomes" id="UP000619838"/>
    </source>
</evidence>
<sequence>MDTVTIGNQVWMAANLNVTCFRNGEPITEICDPNQWRHHASPGCCTFPGQNTAECGCLYNWYAINDPRGLAPEGWRIPTEEDWQELVDHLGGHDTAGGPLKQNNRDHWKSPNAGATNHSGFTALPAGMRTLYGDYMYQQTHSYYWTASQLNQKLACVFSLNYFGPGIQKTSFPLGTGASIRCLKA</sequence>
<evidence type="ECO:0000259" key="1">
    <source>
        <dbReference type="Pfam" id="PF09603"/>
    </source>
</evidence>
<dbReference type="EMBL" id="JADGII010000038">
    <property type="protein sequence ID" value="MBF0637665.1"/>
    <property type="molecule type" value="Genomic_DNA"/>
</dbReference>
<comment type="caution">
    <text evidence="2">The sequence shown here is derived from an EMBL/GenBank/DDBJ whole genome shotgun (WGS) entry which is preliminary data.</text>
</comment>
<proteinExistence type="predicted"/>
<feature type="domain" description="Fibrobacter succinogenes major paralogous" evidence="1">
    <location>
        <begin position="4"/>
        <end position="184"/>
    </location>
</feature>
<evidence type="ECO:0000313" key="2">
    <source>
        <dbReference type="EMBL" id="MBF0637665.1"/>
    </source>
</evidence>
<dbReference type="NCBIfam" id="TIGR02145">
    <property type="entry name" value="Fib_succ_major"/>
    <property type="match status" value="1"/>
</dbReference>
<gene>
    <name evidence="2" type="ORF">INT08_10850</name>
</gene>
<dbReference type="RefSeq" id="WP_175187877.1">
    <property type="nucleotide sequence ID" value="NZ_JABVZQ010000027.1"/>
</dbReference>
<reference evidence="2 3" key="1">
    <citation type="journal article" date="2020" name="Microorganisms">
        <title>Simultaneous Genome Sequencing of Prosthecochloris ethylica and Desulfuromonas acetoxidans within a Syntrophic Mixture Reveals Unique Pili and Protein Interactions.</title>
        <authorList>
            <person name="Kyndt J.A."/>
            <person name="Van Beeumen J.J."/>
            <person name="Meyer T.E."/>
        </authorList>
    </citation>
    <scope>NUCLEOTIDE SEQUENCE [LARGE SCALE GENOMIC DNA]</scope>
    <source>
        <strain evidence="2 3">N3</strain>
    </source>
</reference>
<dbReference type="Proteomes" id="UP000619838">
    <property type="component" value="Unassembled WGS sequence"/>
</dbReference>
<dbReference type="Pfam" id="PF09603">
    <property type="entry name" value="Fib_succ_major"/>
    <property type="match status" value="1"/>
</dbReference>
<organism evidence="2 3">
    <name type="scientific">Prosthecochloris ethylica</name>
    <dbReference type="NCBI Taxonomy" id="2743976"/>
    <lineage>
        <taxon>Bacteria</taxon>
        <taxon>Pseudomonadati</taxon>
        <taxon>Chlorobiota</taxon>
        <taxon>Chlorobiia</taxon>
        <taxon>Chlorobiales</taxon>
        <taxon>Chlorobiaceae</taxon>
        <taxon>Prosthecochloris</taxon>
    </lineage>
</organism>